<reference evidence="14 15" key="1">
    <citation type="submission" date="2023-10" db="EMBL/GenBank/DDBJ databases">
        <title>179-bfca-hs.</title>
        <authorList>
            <person name="Miliotis G."/>
            <person name="Sengupta P."/>
            <person name="Hameed A."/>
            <person name="Chuvochina M."/>
            <person name="Mcdonagh F."/>
            <person name="Simpson A.C."/>
            <person name="Singh N.K."/>
            <person name="Rekha P.D."/>
            <person name="Raman K."/>
            <person name="Hugenholtz P."/>
            <person name="Venkateswaran K."/>
        </authorList>
    </citation>
    <scope>NUCLEOTIDE SEQUENCE [LARGE SCALE GENOMIC DNA]</scope>
    <source>
        <strain evidence="14 15">179-BFC-A-HS</strain>
    </source>
</reference>
<dbReference type="PROSITE" id="PS51257">
    <property type="entry name" value="PROKAR_LIPOPROTEIN"/>
    <property type="match status" value="1"/>
</dbReference>
<evidence type="ECO:0000256" key="2">
    <source>
        <dbReference type="ARBA" id="ARBA00022448"/>
    </source>
</evidence>
<evidence type="ECO:0000313" key="14">
    <source>
        <dbReference type="EMBL" id="MDY0404122.1"/>
    </source>
</evidence>
<keyword evidence="3 12" id="KW-1003">Cell membrane</keyword>
<evidence type="ECO:0000256" key="5">
    <source>
        <dbReference type="ARBA" id="ARBA00022729"/>
    </source>
</evidence>
<sequence>MRKKVLIGIALAGLVLFLSGCTSINEPITSESTGFWSKYFVYPLSLTITYFAKLLGNSYGLGIIVVTVIIRLILLPLNIKQLKSSVAMQQIQPELKKLQTKYSSKDANTQRKLQEETMALFEKHKVNPLSGCLPILVQMPVLIAIYQAIMRTSAIKEQSFLWFQLGSPDPYFILAVVAAALTFIQQKVMMAGNGEMQNPQMTAMLYMMPIMIGVFAIFLPSALPLYWIVGNVFMIAQTLLIRQPMMKKEAKASTGGGKK</sequence>
<keyword evidence="15" id="KW-1185">Reference proteome</keyword>
<evidence type="ECO:0000256" key="4">
    <source>
        <dbReference type="ARBA" id="ARBA00022692"/>
    </source>
</evidence>
<keyword evidence="5 12" id="KW-0732">Signal</keyword>
<dbReference type="PANTHER" id="PTHR12428">
    <property type="entry name" value="OXA1"/>
    <property type="match status" value="1"/>
</dbReference>
<keyword evidence="2 12" id="KW-0813">Transport</keyword>
<keyword evidence="10 12" id="KW-0143">Chaperone</keyword>
<evidence type="ECO:0000256" key="6">
    <source>
        <dbReference type="ARBA" id="ARBA00022927"/>
    </source>
</evidence>
<comment type="function">
    <text evidence="12">Required for the insertion and/or proper folding and/or complex formation of integral membrane proteins into the membrane. Involved in integration of membrane proteins that insert both dependently and independently of the Sec translocase complex, as well as at least some lipoproteins.</text>
</comment>
<feature type="domain" description="Membrane insertase YidC/Oxa/ALB C-terminal" evidence="13">
    <location>
        <begin position="59"/>
        <end position="242"/>
    </location>
</feature>
<feature type="transmembrane region" description="Helical" evidence="12">
    <location>
        <begin position="201"/>
        <end position="219"/>
    </location>
</feature>
<protein>
    <recommendedName>
        <fullName evidence="12">Membrane protein insertase YidC</fullName>
    </recommendedName>
    <alternativeName>
        <fullName evidence="12">Foldase YidC</fullName>
    </alternativeName>
    <alternativeName>
        <fullName evidence="12">Membrane integrase YidC</fullName>
    </alternativeName>
    <alternativeName>
        <fullName evidence="12">Membrane protein YidC</fullName>
    </alternativeName>
</protein>
<dbReference type="InterPro" id="IPR028055">
    <property type="entry name" value="YidC/Oxa/ALB_C"/>
</dbReference>
<dbReference type="Proteomes" id="UP001228376">
    <property type="component" value="Unassembled WGS sequence"/>
</dbReference>
<dbReference type="PRINTS" id="PR00701">
    <property type="entry name" value="60KDINNERMP"/>
</dbReference>
<dbReference type="InterPro" id="IPR047196">
    <property type="entry name" value="YidC_ALB_C"/>
</dbReference>
<evidence type="ECO:0000256" key="12">
    <source>
        <dbReference type="HAMAP-Rule" id="MF_01811"/>
    </source>
</evidence>
<dbReference type="CDD" id="cd20070">
    <property type="entry name" value="5TM_YidC_Alb3"/>
    <property type="match status" value="1"/>
</dbReference>
<comment type="similarity">
    <text evidence="12">Belongs to the OXA1/ALB3/YidC family. Type 2 subfamily.</text>
</comment>
<feature type="transmembrane region" description="Helical" evidence="12">
    <location>
        <begin position="170"/>
        <end position="189"/>
    </location>
</feature>
<organism evidence="14 15">
    <name type="scientific">Tigheibacillus jepli</name>
    <dbReference type="NCBI Taxonomy" id="3035914"/>
    <lineage>
        <taxon>Bacteria</taxon>
        <taxon>Bacillati</taxon>
        <taxon>Bacillota</taxon>
        <taxon>Bacilli</taxon>
        <taxon>Bacillales</taxon>
        <taxon>Bacillaceae</taxon>
        <taxon>Tigheibacillus</taxon>
    </lineage>
</organism>
<dbReference type="Pfam" id="PF02096">
    <property type="entry name" value="60KD_IMP"/>
    <property type="match status" value="1"/>
</dbReference>
<dbReference type="NCBIfam" id="TIGR03592">
    <property type="entry name" value="yidC_oxa1_cterm"/>
    <property type="match status" value="1"/>
</dbReference>
<feature type="transmembrane region" description="Helical" evidence="12">
    <location>
        <begin position="128"/>
        <end position="150"/>
    </location>
</feature>
<name>A0ABU5CCR9_9BACI</name>
<dbReference type="HAMAP" id="MF_01811">
    <property type="entry name" value="YidC_type2"/>
    <property type="match status" value="1"/>
</dbReference>
<dbReference type="InterPro" id="IPR001708">
    <property type="entry name" value="YidC/ALB3/OXA1/COX18"/>
</dbReference>
<keyword evidence="7 12" id="KW-1133">Transmembrane helix</keyword>
<keyword evidence="8 12" id="KW-0472">Membrane</keyword>
<feature type="transmembrane region" description="Helical" evidence="12">
    <location>
        <begin position="47"/>
        <end position="74"/>
    </location>
</feature>
<comment type="caution">
    <text evidence="14">The sequence shown here is derived from an EMBL/GenBank/DDBJ whole genome shotgun (WGS) entry which is preliminary data.</text>
</comment>
<evidence type="ECO:0000256" key="7">
    <source>
        <dbReference type="ARBA" id="ARBA00022989"/>
    </source>
</evidence>
<dbReference type="EMBL" id="JAROCA020000001">
    <property type="protein sequence ID" value="MDY0404122.1"/>
    <property type="molecule type" value="Genomic_DNA"/>
</dbReference>
<accession>A0ABU5CCR9</accession>
<evidence type="ECO:0000259" key="13">
    <source>
        <dbReference type="Pfam" id="PF02096"/>
    </source>
</evidence>
<feature type="transmembrane region" description="Helical" evidence="12">
    <location>
        <begin position="225"/>
        <end position="241"/>
    </location>
</feature>
<evidence type="ECO:0000313" key="15">
    <source>
        <dbReference type="Proteomes" id="UP001228376"/>
    </source>
</evidence>
<evidence type="ECO:0000256" key="11">
    <source>
        <dbReference type="ARBA" id="ARBA00023288"/>
    </source>
</evidence>
<evidence type="ECO:0000256" key="3">
    <source>
        <dbReference type="ARBA" id="ARBA00022475"/>
    </source>
</evidence>
<keyword evidence="9" id="KW-0564">Palmitate</keyword>
<keyword evidence="4 12" id="KW-0812">Transmembrane</keyword>
<evidence type="ECO:0000256" key="9">
    <source>
        <dbReference type="ARBA" id="ARBA00023139"/>
    </source>
</evidence>
<keyword evidence="6 12" id="KW-0653">Protein transport</keyword>
<gene>
    <name evidence="14" type="primary">spoIIIJ</name>
    <name evidence="12" type="synonym">yidC</name>
    <name evidence="14" type="ORF">P5G51_000690</name>
</gene>
<comment type="subcellular location">
    <subcellularLocation>
        <location evidence="1 12">Cell membrane</location>
        <topology evidence="1 12">Multi-pass membrane protein</topology>
    </subcellularLocation>
</comment>
<evidence type="ECO:0000256" key="10">
    <source>
        <dbReference type="ARBA" id="ARBA00023186"/>
    </source>
</evidence>
<dbReference type="NCBIfam" id="NF002803">
    <property type="entry name" value="PRK02944.1"/>
    <property type="match status" value="1"/>
</dbReference>
<dbReference type="InterPro" id="IPR023060">
    <property type="entry name" value="YidC/YidC1/YidC2_Firmicutes"/>
</dbReference>
<dbReference type="RefSeq" id="WP_306066625.1">
    <property type="nucleotide sequence ID" value="NZ_JAROCA020000001.1"/>
</dbReference>
<proteinExistence type="inferred from homology"/>
<dbReference type="PANTHER" id="PTHR12428:SF65">
    <property type="entry name" value="CYTOCHROME C OXIDASE ASSEMBLY PROTEIN COX18, MITOCHONDRIAL"/>
    <property type="match status" value="1"/>
</dbReference>
<evidence type="ECO:0000256" key="8">
    <source>
        <dbReference type="ARBA" id="ARBA00023136"/>
    </source>
</evidence>
<evidence type="ECO:0000256" key="1">
    <source>
        <dbReference type="ARBA" id="ARBA00004651"/>
    </source>
</evidence>
<keyword evidence="11 12" id="KW-0449">Lipoprotein</keyword>